<sequence>MKYIVTLSLAILLFACEKISYYELAINNTTEHEIRIEAFFKQNELEVINIPANDIYTRSVSKEKNEDIPIIFSTSLIDSVNIIFDSVKIIIQNCDQSVLEYCPDVYRNILRLYDEYEKEIKGKDSYYYTYTITEEDYNNAVPIE</sequence>
<name>A0A399T7G0_9BACT</name>
<comment type="caution">
    <text evidence="1">The sequence shown here is derived from an EMBL/GenBank/DDBJ whole genome shotgun (WGS) entry which is preliminary data.</text>
</comment>
<dbReference type="PROSITE" id="PS51257">
    <property type="entry name" value="PROKAR_LIPOPROTEIN"/>
    <property type="match status" value="1"/>
</dbReference>
<proteinExistence type="predicted"/>
<dbReference type="RefSeq" id="WP_119436804.1">
    <property type="nucleotide sequence ID" value="NZ_QWGR01000002.1"/>
</dbReference>
<gene>
    <name evidence="1" type="ORF">D1614_05060</name>
</gene>
<accession>A0A399T7G0</accession>
<dbReference type="EMBL" id="QWGR01000002">
    <property type="protein sequence ID" value="RIJ50117.1"/>
    <property type="molecule type" value="Genomic_DNA"/>
</dbReference>
<organism evidence="1 2">
    <name type="scientific">Maribellus luteus</name>
    <dbReference type="NCBI Taxonomy" id="2305463"/>
    <lineage>
        <taxon>Bacteria</taxon>
        <taxon>Pseudomonadati</taxon>
        <taxon>Bacteroidota</taxon>
        <taxon>Bacteroidia</taxon>
        <taxon>Marinilabiliales</taxon>
        <taxon>Prolixibacteraceae</taxon>
        <taxon>Maribellus</taxon>
    </lineage>
</organism>
<keyword evidence="2" id="KW-1185">Reference proteome</keyword>
<dbReference type="AlphaFoldDB" id="A0A399T7G0"/>
<evidence type="ECO:0000313" key="1">
    <source>
        <dbReference type="EMBL" id="RIJ50117.1"/>
    </source>
</evidence>
<evidence type="ECO:0000313" key="2">
    <source>
        <dbReference type="Proteomes" id="UP000265926"/>
    </source>
</evidence>
<evidence type="ECO:0008006" key="3">
    <source>
        <dbReference type="Google" id="ProtNLM"/>
    </source>
</evidence>
<dbReference type="Proteomes" id="UP000265926">
    <property type="component" value="Unassembled WGS sequence"/>
</dbReference>
<reference evidence="1 2" key="1">
    <citation type="submission" date="2018-08" db="EMBL/GenBank/DDBJ databases">
        <title>Pallidiluteibacterium maritimus gen. nov., sp. nov., isolated from coastal sediment.</title>
        <authorList>
            <person name="Zhou L.Y."/>
        </authorList>
    </citation>
    <scope>NUCLEOTIDE SEQUENCE [LARGE SCALE GENOMIC DNA]</scope>
    <source>
        <strain evidence="1 2">XSD2</strain>
    </source>
</reference>
<protein>
    <recommendedName>
        <fullName evidence="3">Lipoprotein</fullName>
    </recommendedName>
</protein>